<organism evidence="2 3">
    <name type="scientific">Aspergillus arachidicola</name>
    <dbReference type="NCBI Taxonomy" id="656916"/>
    <lineage>
        <taxon>Eukaryota</taxon>
        <taxon>Fungi</taxon>
        <taxon>Dikarya</taxon>
        <taxon>Ascomycota</taxon>
        <taxon>Pezizomycotina</taxon>
        <taxon>Eurotiomycetes</taxon>
        <taxon>Eurotiomycetidae</taxon>
        <taxon>Eurotiales</taxon>
        <taxon>Aspergillaceae</taxon>
        <taxon>Aspergillus</taxon>
        <taxon>Aspergillus subgen. Circumdati</taxon>
    </lineage>
</organism>
<comment type="caution">
    <text evidence="2">The sequence shown here is derived from an EMBL/GenBank/DDBJ whole genome shotgun (WGS) entry which is preliminary data.</text>
</comment>
<dbReference type="STRING" id="656916.A0A2G7FYR3"/>
<feature type="compositionally biased region" description="Polar residues" evidence="1">
    <location>
        <begin position="744"/>
        <end position="756"/>
    </location>
</feature>
<feature type="compositionally biased region" description="Basic residues" evidence="1">
    <location>
        <begin position="624"/>
        <end position="638"/>
    </location>
</feature>
<keyword evidence="3" id="KW-1185">Reference proteome</keyword>
<feature type="region of interest" description="Disordered" evidence="1">
    <location>
        <begin position="550"/>
        <end position="571"/>
    </location>
</feature>
<name>A0A2G7FYR3_9EURO</name>
<sequence length="1083" mass="122303">MQRALFTEEEVRLASERRLKYQGSAKVSINDIEFDPPLPRDLDSRNIDRICQIFRKNRCRRLDVENRIPVIVARNDLSTALEQAEVTAGALMTKSAEHLPSLRFPSGKLRGLHGRHRAQAGSMVLAPIDRWWAVDLYFDDISEELRTNLVEEYANQKVPTDGEIYRKIRQYEGEQNEPFRERWFVRLSKSNQGRLEQLDNRRNRRLRGAFDKLLRIPGIWPNGMRISMLHRLIATDCVEEMITYLKHIEEFWSSLLLAPGKSRADKSTACGLVLSGRAFSDFSETERKSIWSRLEVFDGLVPSLYTFFEDFKYLENCAQCIKRLFGPVNESIWNTMKHMFHGSPDLEEDCLIQTSECTERLQRADSAERLDLGYRQVWLFAMRNYTLMPTDPKNDDDLLAKPNRAMADACTIYDMADLARRLGFHSSEIESILQGSPDRQIARDALLQARKPHRFRYDVGEFNALVDRIVECFSAAVPYEPERNPELLADSTVKARARCGTPQKRTHRQDSLHLFIDYLHKDEIIIADTITTFFVRRCVYFAFFGKPCSHSNPHTDRDGDPLSQGSPAFSPLFIRDDSAAADLETTSPARLVAEQPESEPRGAPAGRGQQNIRGRQHQSGVHERLRRRTRKMRKRRRQTQLGGQIAEPSMELDSLSVGSTNDEVKDNDGSDLWITDAGTPEPSSPAVAVDLMSRATTPESEHLAHDRTERQVRSELAASLEPSDDGVFEQIAAPGPVERDSGPFESTTSSIVTSGQPLEAADLEQTRVAHPPSNRAGLLVTPPEKETAETQPEPYMEEYINRILQAREEQDRLEEELEQERLERELNFSLTQPKAAPESVTQDHSGSPKPHVPTSPASSNYSRPEFYQPALEQDPAVSVAEDPPETVAAVQNPDRGTAEGHTSAARQDRPLTELDAENLKPQVAPGTTSAPGAPEGSASPSPDASTSPAPSTGASKEEPPPADIVEISFWSFERGEWRQTNLVRVDVLDPSPVERVAKKYMRKKYSLYDVNLQSLSPAGCFRAAIADGINRIFVISDHEESKLVADGQLIKDRRLLYSVSKLLDQDQSRPERQTKIHRPRKPE</sequence>
<evidence type="ECO:0000313" key="2">
    <source>
        <dbReference type="EMBL" id="PIG85760.1"/>
    </source>
</evidence>
<feature type="compositionally biased region" description="Low complexity" evidence="1">
    <location>
        <begin position="929"/>
        <end position="954"/>
    </location>
</feature>
<dbReference type="InterPro" id="IPR022198">
    <property type="entry name" value="DUF3723"/>
</dbReference>
<evidence type="ECO:0000313" key="3">
    <source>
        <dbReference type="Proteomes" id="UP000231358"/>
    </source>
</evidence>
<protein>
    <submittedName>
        <fullName evidence="2">Uncharacterized protein</fullName>
    </submittedName>
</protein>
<feature type="region of interest" description="Disordered" evidence="1">
    <location>
        <begin position="586"/>
        <end position="667"/>
    </location>
</feature>
<proteinExistence type="predicted"/>
<dbReference type="EMBL" id="NEXV01000307">
    <property type="protein sequence ID" value="PIG85760.1"/>
    <property type="molecule type" value="Genomic_DNA"/>
</dbReference>
<evidence type="ECO:0000256" key="1">
    <source>
        <dbReference type="SAM" id="MobiDB-lite"/>
    </source>
</evidence>
<reference evidence="2 3" key="1">
    <citation type="submission" date="2017-05" db="EMBL/GenBank/DDBJ databases">
        <title>Genome sequence for an aflatoxigenic pathogen of Argentinian peanut, Aspergillus arachidicola.</title>
        <authorList>
            <person name="Moore G."/>
            <person name="Beltz S.B."/>
            <person name="Mack B.M."/>
        </authorList>
    </citation>
    <scope>NUCLEOTIDE SEQUENCE [LARGE SCALE GENOMIC DNA]</scope>
    <source>
        <strain evidence="2 3">CBS 117610</strain>
    </source>
</reference>
<dbReference type="Proteomes" id="UP000231358">
    <property type="component" value="Unassembled WGS sequence"/>
</dbReference>
<feature type="region of interest" description="Disordered" evidence="1">
    <location>
        <begin position="810"/>
        <end position="960"/>
    </location>
</feature>
<gene>
    <name evidence="2" type="ORF">AARAC_011050</name>
</gene>
<dbReference type="Pfam" id="PF12520">
    <property type="entry name" value="DUF3723"/>
    <property type="match status" value="1"/>
</dbReference>
<feature type="compositionally biased region" description="Polar residues" evidence="1">
    <location>
        <begin position="608"/>
        <end position="619"/>
    </location>
</feature>
<accession>A0A2G7FYR3</accession>
<feature type="region of interest" description="Disordered" evidence="1">
    <location>
        <begin position="734"/>
        <end position="796"/>
    </location>
</feature>
<dbReference type="AlphaFoldDB" id="A0A2G7FYR3"/>